<evidence type="ECO:0000313" key="2">
    <source>
        <dbReference type="Proteomes" id="UP000194221"/>
    </source>
</evidence>
<organism evidence="1 2">
    <name type="scientific">Tenacibaculum holothuriorum</name>
    <dbReference type="NCBI Taxonomy" id="1635173"/>
    <lineage>
        <taxon>Bacteria</taxon>
        <taxon>Pseudomonadati</taxon>
        <taxon>Bacteroidota</taxon>
        <taxon>Flavobacteriia</taxon>
        <taxon>Flavobacteriales</taxon>
        <taxon>Flavobacteriaceae</taxon>
        <taxon>Tenacibaculum</taxon>
    </lineage>
</organism>
<protein>
    <submittedName>
        <fullName evidence="1">Uncharacterized protein</fullName>
    </submittedName>
</protein>
<dbReference type="OrthoDB" id="995425at2"/>
<sequence>MRTLYIVFTILLLSFWSCKPEEKKNKESEEVKKEVVKQVEDKFASFPKDVFYAKDDCVLFLQPSKEYFNEKLKGEEGIEEVASDAEYYANEFYKTQKDKRKIYFVTQRIVALINSENDTTLIDRYNKDLIYGAIIQQKDSVQILEGVQTTIDLEMALGIFDPKNKIN</sequence>
<dbReference type="STRING" id="1635173.WH52_10060"/>
<gene>
    <name evidence="1" type="ORF">WH52_10060</name>
</gene>
<dbReference type="RefSeq" id="WP_086030824.1">
    <property type="nucleotide sequence ID" value="NZ_LAPZ01000007.1"/>
</dbReference>
<dbReference type="EMBL" id="LAPZ01000007">
    <property type="protein sequence ID" value="OSY87763.1"/>
    <property type="molecule type" value="Genomic_DNA"/>
</dbReference>
<accession>A0A1Y2PBB9</accession>
<name>A0A1Y2PBB9_9FLAO</name>
<dbReference type="Proteomes" id="UP000194221">
    <property type="component" value="Unassembled WGS sequence"/>
</dbReference>
<reference evidence="1 2" key="1">
    <citation type="submission" date="2015-03" db="EMBL/GenBank/DDBJ databases">
        <title>Genome sequence of Tenacibaculum sp. S2-2, isolated from intestinal microbiota of sea cucumber, Apostichopus japonicas.</title>
        <authorList>
            <person name="Shao Z."/>
            <person name="Wang L."/>
            <person name="Li X."/>
        </authorList>
    </citation>
    <scope>NUCLEOTIDE SEQUENCE [LARGE SCALE GENOMIC DNA]</scope>
    <source>
        <strain evidence="1 2">S2-2</strain>
    </source>
</reference>
<evidence type="ECO:0000313" key="1">
    <source>
        <dbReference type="EMBL" id="OSY87763.1"/>
    </source>
</evidence>
<dbReference type="InParanoid" id="A0A1Y2PBB9"/>
<comment type="caution">
    <text evidence="1">The sequence shown here is derived from an EMBL/GenBank/DDBJ whole genome shotgun (WGS) entry which is preliminary data.</text>
</comment>
<dbReference type="AlphaFoldDB" id="A0A1Y2PBB9"/>
<keyword evidence="2" id="KW-1185">Reference proteome</keyword>
<proteinExistence type="predicted"/>